<organism evidence="2 3">
    <name type="scientific">Allosphingosinicella deserti</name>
    <dbReference type="NCBI Taxonomy" id="2116704"/>
    <lineage>
        <taxon>Bacteria</taxon>
        <taxon>Pseudomonadati</taxon>
        <taxon>Pseudomonadota</taxon>
        <taxon>Alphaproteobacteria</taxon>
        <taxon>Sphingomonadales</taxon>
        <taxon>Sphingomonadaceae</taxon>
        <taxon>Allosphingosinicella</taxon>
    </lineage>
</organism>
<accession>A0A2P7QRA0</accession>
<dbReference type="Proteomes" id="UP000241167">
    <property type="component" value="Unassembled WGS sequence"/>
</dbReference>
<evidence type="ECO:0000313" key="3">
    <source>
        <dbReference type="Proteomes" id="UP000241167"/>
    </source>
</evidence>
<feature type="compositionally biased region" description="Pro residues" evidence="1">
    <location>
        <begin position="122"/>
        <end position="133"/>
    </location>
</feature>
<feature type="region of interest" description="Disordered" evidence="1">
    <location>
        <begin position="108"/>
        <end position="136"/>
    </location>
</feature>
<dbReference type="AlphaFoldDB" id="A0A2P7QRA0"/>
<sequence>MEGPRKRWPRGETAVEGGEARIWPHWVRSLGVMIEARAQVRFACPACKRLYDVDLASLALLKGREWTLVDRRARCKASRCRASGRFVAAAAGDQPFLLLSASERLPDWLTGARPSDHEPPHSEPPTPPAPPGVDPVRWAYARDDRTRKRLVREARG</sequence>
<reference evidence="2 3" key="1">
    <citation type="submission" date="2018-03" db="EMBL/GenBank/DDBJ databases">
        <title>The draft genome of Sphingosinicella sp. GL-C-18.</title>
        <authorList>
            <person name="Liu L."/>
            <person name="Li L."/>
            <person name="Liang L."/>
            <person name="Zhang X."/>
            <person name="Wang T."/>
        </authorList>
    </citation>
    <scope>NUCLEOTIDE SEQUENCE [LARGE SCALE GENOMIC DNA]</scope>
    <source>
        <strain evidence="2 3">GL-C-18</strain>
    </source>
</reference>
<protein>
    <submittedName>
        <fullName evidence="2">Uncharacterized protein</fullName>
    </submittedName>
</protein>
<comment type="caution">
    <text evidence="2">The sequence shown here is derived from an EMBL/GenBank/DDBJ whole genome shotgun (WGS) entry which is preliminary data.</text>
</comment>
<proteinExistence type="predicted"/>
<evidence type="ECO:0000313" key="2">
    <source>
        <dbReference type="EMBL" id="PSJ40491.1"/>
    </source>
</evidence>
<gene>
    <name evidence="2" type="ORF">C7I55_09140</name>
</gene>
<dbReference type="RefSeq" id="WP_106512644.1">
    <property type="nucleotide sequence ID" value="NZ_PXYI01000003.1"/>
</dbReference>
<keyword evidence="3" id="KW-1185">Reference proteome</keyword>
<evidence type="ECO:0000256" key="1">
    <source>
        <dbReference type="SAM" id="MobiDB-lite"/>
    </source>
</evidence>
<dbReference type="OrthoDB" id="7566831at2"/>
<name>A0A2P7QRA0_9SPHN</name>
<dbReference type="EMBL" id="PXYI01000003">
    <property type="protein sequence ID" value="PSJ40491.1"/>
    <property type="molecule type" value="Genomic_DNA"/>
</dbReference>